<accession>A0ABW9V983</accession>
<comment type="caution">
    <text evidence="1">The sequence shown here is derived from an EMBL/GenBank/DDBJ whole genome shotgun (WGS) entry which is preliminary data.</text>
</comment>
<dbReference type="SUPFAM" id="SSF143011">
    <property type="entry name" value="RelE-like"/>
    <property type="match status" value="1"/>
</dbReference>
<dbReference type="InterPro" id="IPR035093">
    <property type="entry name" value="RelE/ParE_toxin_dom_sf"/>
</dbReference>
<dbReference type="PANTHER" id="PTHR40266">
    <property type="entry name" value="TOXIN HIGB-1"/>
    <property type="match status" value="1"/>
</dbReference>
<evidence type="ECO:0000313" key="2">
    <source>
        <dbReference type="Proteomes" id="UP000449678"/>
    </source>
</evidence>
<dbReference type="Proteomes" id="UP000449678">
    <property type="component" value="Unassembled WGS sequence"/>
</dbReference>
<dbReference type="Gene3D" id="3.30.2310.20">
    <property type="entry name" value="RelE-like"/>
    <property type="match status" value="1"/>
</dbReference>
<gene>
    <name evidence="1" type="ORF">GTP38_17245</name>
</gene>
<keyword evidence="2" id="KW-1185">Reference proteome</keyword>
<sequence length="87" mass="10136">MIRSFASRDAERLFFSLPVPRFKNIERTARRKLLLLHLATSLDDLRISPGNHLEVLPGRRVGQHSIRINSQWRICFRWTGAGLTVLR</sequence>
<proteinExistence type="predicted"/>
<protein>
    <submittedName>
        <fullName evidence="1">Excinuclease ABC subunit A</fullName>
    </submittedName>
</protein>
<dbReference type="Pfam" id="PF05015">
    <property type="entry name" value="HigB-like_toxin"/>
    <property type="match status" value="1"/>
</dbReference>
<organism evidence="1 2">
    <name type="scientific">Duganella lactea</name>
    <dbReference type="NCBI Taxonomy" id="2692173"/>
    <lineage>
        <taxon>Bacteria</taxon>
        <taxon>Pseudomonadati</taxon>
        <taxon>Pseudomonadota</taxon>
        <taxon>Betaproteobacteria</taxon>
        <taxon>Burkholderiales</taxon>
        <taxon>Oxalobacteraceae</taxon>
        <taxon>Telluria group</taxon>
        <taxon>Duganella</taxon>
    </lineage>
</organism>
<reference evidence="1 2" key="1">
    <citation type="submission" date="2019-12" db="EMBL/GenBank/DDBJ databases">
        <title>Novel species isolated from a subtropical stream in China.</title>
        <authorList>
            <person name="Lu H."/>
        </authorList>
    </citation>
    <scope>NUCLEOTIDE SEQUENCE [LARGE SCALE GENOMIC DNA]</scope>
    <source>
        <strain evidence="1 2">FT94W</strain>
    </source>
</reference>
<dbReference type="PANTHER" id="PTHR40266:SF2">
    <property type="entry name" value="TOXIN HIGB-1"/>
    <property type="match status" value="1"/>
</dbReference>
<name>A0ABW9V983_9BURK</name>
<dbReference type="InterPro" id="IPR007711">
    <property type="entry name" value="HigB-1"/>
</dbReference>
<dbReference type="EMBL" id="WWCO01000012">
    <property type="protein sequence ID" value="MYM36080.1"/>
    <property type="molecule type" value="Genomic_DNA"/>
</dbReference>
<evidence type="ECO:0000313" key="1">
    <source>
        <dbReference type="EMBL" id="MYM36080.1"/>
    </source>
</evidence>